<protein>
    <submittedName>
        <fullName evidence="8">TetR/AcrR family transcriptional regulator</fullName>
    </submittedName>
</protein>
<dbReference type="GO" id="GO:0000976">
    <property type="term" value="F:transcription cis-regulatory region binding"/>
    <property type="evidence" value="ECO:0007669"/>
    <property type="project" value="TreeGrafter"/>
</dbReference>
<organism evidence="8 9">
    <name type="scientific">Streptomyces globosus</name>
    <dbReference type="NCBI Taxonomy" id="68209"/>
    <lineage>
        <taxon>Bacteria</taxon>
        <taxon>Bacillati</taxon>
        <taxon>Actinomycetota</taxon>
        <taxon>Actinomycetes</taxon>
        <taxon>Kitasatosporales</taxon>
        <taxon>Streptomycetaceae</taxon>
        <taxon>Streptomyces</taxon>
    </lineage>
</organism>
<dbReference type="Proteomes" id="UP000252004">
    <property type="component" value="Plasmid unnamed2"/>
</dbReference>
<evidence type="ECO:0000259" key="7">
    <source>
        <dbReference type="PROSITE" id="PS50977"/>
    </source>
</evidence>
<proteinExistence type="predicted"/>
<dbReference type="SUPFAM" id="SSF46689">
    <property type="entry name" value="Homeodomain-like"/>
    <property type="match status" value="1"/>
</dbReference>
<evidence type="ECO:0000256" key="6">
    <source>
        <dbReference type="SAM" id="MobiDB-lite"/>
    </source>
</evidence>
<evidence type="ECO:0000313" key="8">
    <source>
        <dbReference type="EMBL" id="AXE28012.1"/>
    </source>
</evidence>
<evidence type="ECO:0000256" key="4">
    <source>
        <dbReference type="ARBA" id="ARBA00023163"/>
    </source>
</evidence>
<keyword evidence="3 5" id="KW-0238">DNA-binding</keyword>
<keyword evidence="4" id="KW-0804">Transcription</keyword>
<name>A0A344UAU1_9ACTN</name>
<keyword evidence="9" id="KW-1185">Reference proteome</keyword>
<reference evidence="8 9" key="1">
    <citation type="submission" date="2018-01" db="EMBL/GenBank/DDBJ databases">
        <title>Draft genome Sequence of streptomyces globosus LZH-48.</title>
        <authorList>
            <person name="Ran K."/>
            <person name="Li Z."/>
            <person name="Wei S."/>
            <person name="Dong R."/>
        </authorList>
    </citation>
    <scope>NUCLEOTIDE SEQUENCE [LARGE SCALE GENOMIC DNA]</scope>
    <source>
        <strain evidence="8 9">LZH-48</strain>
        <plasmid evidence="8 9">unnamed2</plasmid>
    </source>
</reference>
<dbReference type="KEGG" id="sgz:C0216_31395"/>
<dbReference type="InterPro" id="IPR001647">
    <property type="entry name" value="HTH_TetR"/>
</dbReference>
<sequence>MHFRYRTVLGYSPVSGKRVKEAVTITKRLTRQQSRQVTREQILRSAAALFAGQGVSGTSVEQIVEAAGYTRGAFYGNFEGKHELVLALLEQRTQHELEEIQAMSREAATFEEMLDHLRSWHRRRDENLASWLALRTELWLYGLRDPELLPLLADRERRSRDAIAQSLEQGFAARGVTTPAPVELLALIVHALDDGLSIQRVLFPSDSGTDSVVDVVELLMKSWTALARSTEAAPAAGPTAAPAAEPPTEKPEKNP</sequence>
<feature type="compositionally biased region" description="Low complexity" evidence="6">
    <location>
        <begin position="230"/>
        <end position="243"/>
    </location>
</feature>
<dbReference type="SUPFAM" id="SSF48498">
    <property type="entry name" value="Tetracyclin repressor-like, C-terminal domain"/>
    <property type="match status" value="1"/>
</dbReference>
<feature type="DNA-binding region" description="H-T-H motif" evidence="5">
    <location>
        <begin position="59"/>
        <end position="78"/>
    </location>
</feature>
<dbReference type="OrthoDB" id="7252896at2"/>
<feature type="domain" description="HTH tetR-type" evidence="7">
    <location>
        <begin position="36"/>
        <end position="96"/>
    </location>
</feature>
<dbReference type="Gene3D" id="1.10.357.10">
    <property type="entry name" value="Tetracycline Repressor, domain 2"/>
    <property type="match status" value="1"/>
</dbReference>
<dbReference type="PRINTS" id="PR00455">
    <property type="entry name" value="HTHTETR"/>
</dbReference>
<dbReference type="PANTHER" id="PTHR30055">
    <property type="entry name" value="HTH-TYPE TRANSCRIPTIONAL REGULATOR RUTR"/>
    <property type="match status" value="1"/>
</dbReference>
<keyword evidence="2" id="KW-0805">Transcription regulation</keyword>
<dbReference type="InterPro" id="IPR050109">
    <property type="entry name" value="HTH-type_TetR-like_transc_reg"/>
</dbReference>
<dbReference type="GO" id="GO:0003700">
    <property type="term" value="F:DNA-binding transcription factor activity"/>
    <property type="evidence" value="ECO:0007669"/>
    <property type="project" value="TreeGrafter"/>
</dbReference>
<accession>A0A344UAU1</accession>
<dbReference type="PANTHER" id="PTHR30055:SF241">
    <property type="entry name" value="TRANSCRIPTIONAL REGULATORY PROTEIN"/>
    <property type="match status" value="1"/>
</dbReference>
<dbReference type="AlphaFoldDB" id="A0A344UAU1"/>
<evidence type="ECO:0000313" key="9">
    <source>
        <dbReference type="Proteomes" id="UP000252004"/>
    </source>
</evidence>
<dbReference type="Pfam" id="PF00440">
    <property type="entry name" value="TetR_N"/>
    <property type="match status" value="1"/>
</dbReference>
<evidence type="ECO:0000256" key="5">
    <source>
        <dbReference type="PROSITE-ProRule" id="PRU00335"/>
    </source>
</evidence>
<evidence type="ECO:0000256" key="2">
    <source>
        <dbReference type="ARBA" id="ARBA00023015"/>
    </source>
</evidence>
<dbReference type="InterPro" id="IPR039538">
    <property type="entry name" value="BetI_C"/>
</dbReference>
<dbReference type="InterPro" id="IPR036271">
    <property type="entry name" value="Tet_transcr_reg_TetR-rel_C_sf"/>
</dbReference>
<keyword evidence="8" id="KW-0614">Plasmid</keyword>
<geneLocation type="plasmid" evidence="8 9">
    <name>unnamed2</name>
</geneLocation>
<evidence type="ECO:0000256" key="1">
    <source>
        <dbReference type="ARBA" id="ARBA00022491"/>
    </source>
</evidence>
<keyword evidence="1" id="KW-0678">Repressor</keyword>
<dbReference type="PROSITE" id="PS50977">
    <property type="entry name" value="HTH_TETR_2"/>
    <property type="match status" value="1"/>
</dbReference>
<evidence type="ECO:0000256" key="3">
    <source>
        <dbReference type="ARBA" id="ARBA00023125"/>
    </source>
</evidence>
<dbReference type="Pfam" id="PF13977">
    <property type="entry name" value="TetR_C_6"/>
    <property type="match status" value="1"/>
</dbReference>
<dbReference type="InterPro" id="IPR009057">
    <property type="entry name" value="Homeodomain-like_sf"/>
</dbReference>
<feature type="region of interest" description="Disordered" evidence="6">
    <location>
        <begin position="230"/>
        <end position="255"/>
    </location>
</feature>
<gene>
    <name evidence="8" type="ORF">C0216_31395</name>
</gene>
<dbReference type="EMBL" id="CP030864">
    <property type="protein sequence ID" value="AXE28012.1"/>
    <property type="molecule type" value="Genomic_DNA"/>
</dbReference>